<keyword evidence="2" id="KW-1185">Reference proteome</keyword>
<accession>A0ACC1JH06</accession>
<gene>
    <name evidence="1" type="ORF">FBU59_000413</name>
</gene>
<protein>
    <submittedName>
        <fullName evidence="1">Uncharacterized protein</fullName>
    </submittedName>
</protein>
<dbReference type="Proteomes" id="UP001150603">
    <property type="component" value="Unassembled WGS sequence"/>
</dbReference>
<proteinExistence type="predicted"/>
<comment type="caution">
    <text evidence="1">The sequence shown here is derived from an EMBL/GenBank/DDBJ whole genome shotgun (WGS) entry which is preliminary data.</text>
</comment>
<organism evidence="1 2">
    <name type="scientific">Linderina macrospora</name>
    <dbReference type="NCBI Taxonomy" id="4868"/>
    <lineage>
        <taxon>Eukaryota</taxon>
        <taxon>Fungi</taxon>
        <taxon>Fungi incertae sedis</taxon>
        <taxon>Zoopagomycota</taxon>
        <taxon>Kickxellomycotina</taxon>
        <taxon>Kickxellomycetes</taxon>
        <taxon>Kickxellales</taxon>
        <taxon>Kickxellaceae</taxon>
        <taxon>Linderina</taxon>
    </lineage>
</organism>
<sequence>MFRSTLARSLNVKSIATPALQSQTRGIRYYMNKVILIGNVGSDPKDTKFEDGKMMSSFPLATSRRYKDKDGNLLEHTAWHRIRFTGDNAERVSRLVKKSALVQVEGSIRYDTYTNKENVEVNSTTISGDSFKILVFPKRPEEGQAKESEE</sequence>
<evidence type="ECO:0000313" key="2">
    <source>
        <dbReference type="Proteomes" id="UP001150603"/>
    </source>
</evidence>
<dbReference type="EMBL" id="JANBPW010000078">
    <property type="protein sequence ID" value="KAJ1950998.1"/>
    <property type="molecule type" value="Genomic_DNA"/>
</dbReference>
<name>A0ACC1JH06_9FUNG</name>
<reference evidence="1" key="1">
    <citation type="submission" date="2022-07" db="EMBL/GenBank/DDBJ databases">
        <title>Phylogenomic reconstructions and comparative analyses of Kickxellomycotina fungi.</title>
        <authorList>
            <person name="Reynolds N.K."/>
            <person name="Stajich J.E."/>
            <person name="Barry K."/>
            <person name="Grigoriev I.V."/>
            <person name="Crous P."/>
            <person name="Smith M.E."/>
        </authorList>
    </citation>
    <scope>NUCLEOTIDE SEQUENCE</scope>
    <source>
        <strain evidence="1">NRRL 5244</strain>
    </source>
</reference>
<evidence type="ECO:0000313" key="1">
    <source>
        <dbReference type="EMBL" id="KAJ1950998.1"/>
    </source>
</evidence>